<evidence type="ECO:0000256" key="2">
    <source>
        <dbReference type="ARBA" id="ARBA00022801"/>
    </source>
</evidence>
<keyword evidence="7" id="KW-1185">Reference proteome</keyword>
<dbReference type="InterPro" id="IPR027417">
    <property type="entry name" value="P-loop_NTPase"/>
</dbReference>
<sequence length="464" mass="49282">MTTLLRPDAPADPPSVQAERVITEVLADLRSGLHRGVVVDSPPGAGKSTLVVRAAAELARAGEPLIVIAQTNEQVDDLIDRLAQKAPDLHIGRLSATDYTATDRIKQYATVRVAAKVADLGGPSVIIGTAAKWSMVSEGCWPWAIVDEAYQMRSDALLRVAGRFERALFVGDPGQLDPFSTVDTERWTGLTWDPMQSAVAALLRHNPDLPVHRLPVSWRLPPSAAPVVAQAFYPFTGFQAGTTAGERSLSFTTTGFGHGPVDAAVETAAATGWALYELPARHTLRTDAEAAAACAALARRVLERGVVAVSEREPGGAPVTAERIAIGAAHRDQVAAIRAQLGAAGAGITVDTANRLQGREYDVTIVLHPLSGRRDATAFHLESGRLCVLTSRHRQACIVVARAGIAELLDAHPSVEPVHLNVPVKFPDGWEANQSVLAHLKACASKGRHGGALNRGGQRGLFDR</sequence>
<dbReference type="SUPFAM" id="SSF52540">
    <property type="entry name" value="P-loop containing nucleoside triphosphate hydrolases"/>
    <property type="match status" value="1"/>
</dbReference>
<keyword evidence="2" id="KW-0378">Hydrolase</keyword>
<accession>A0A1N6AP75</accession>
<feature type="domain" description="DNA2/NAM7 helicase-like C-terminal" evidence="5">
    <location>
        <begin position="292"/>
        <end position="402"/>
    </location>
</feature>
<dbReference type="Gene3D" id="3.40.50.300">
    <property type="entry name" value="P-loop containing nucleotide triphosphate hydrolases"/>
    <property type="match status" value="2"/>
</dbReference>
<dbReference type="PANTHER" id="PTHR43788:SF16">
    <property type="entry name" value="HELICASE WITH ZINC FINGER 2"/>
    <property type="match status" value="1"/>
</dbReference>
<protein>
    <submittedName>
        <fullName evidence="6">AAA domain-containing protein</fullName>
    </submittedName>
</protein>
<dbReference type="Proteomes" id="UP000185124">
    <property type="component" value="Unassembled WGS sequence"/>
</dbReference>
<dbReference type="InterPro" id="IPR050534">
    <property type="entry name" value="Coronavir_polyprotein_1ab"/>
</dbReference>
<evidence type="ECO:0000256" key="3">
    <source>
        <dbReference type="ARBA" id="ARBA00022806"/>
    </source>
</evidence>
<dbReference type="InterPro" id="IPR041679">
    <property type="entry name" value="DNA2/NAM7-like_C"/>
</dbReference>
<dbReference type="EMBL" id="FSQT01000002">
    <property type="protein sequence ID" value="SIN35708.1"/>
    <property type="molecule type" value="Genomic_DNA"/>
</dbReference>
<evidence type="ECO:0000256" key="1">
    <source>
        <dbReference type="ARBA" id="ARBA00022741"/>
    </source>
</evidence>
<dbReference type="GO" id="GO:0043139">
    <property type="term" value="F:5'-3' DNA helicase activity"/>
    <property type="evidence" value="ECO:0007669"/>
    <property type="project" value="TreeGrafter"/>
</dbReference>
<dbReference type="OrthoDB" id="3495547at2"/>
<proteinExistence type="predicted"/>
<evidence type="ECO:0000259" key="5">
    <source>
        <dbReference type="Pfam" id="PF13087"/>
    </source>
</evidence>
<name>A0A1N6AP75_9ACTN</name>
<dbReference type="GO" id="GO:0016787">
    <property type="term" value="F:hydrolase activity"/>
    <property type="evidence" value="ECO:0007669"/>
    <property type="project" value="UniProtKB-KW"/>
</dbReference>
<dbReference type="Pfam" id="PF13604">
    <property type="entry name" value="AAA_30"/>
    <property type="match status" value="1"/>
</dbReference>
<dbReference type="AlphaFoldDB" id="A0A1N6AP75"/>
<dbReference type="RefSeq" id="WP_084757863.1">
    <property type="nucleotide sequence ID" value="NZ_FSQT01000002.1"/>
</dbReference>
<evidence type="ECO:0000313" key="7">
    <source>
        <dbReference type="Proteomes" id="UP000185124"/>
    </source>
</evidence>
<evidence type="ECO:0000313" key="6">
    <source>
        <dbReference type="EMBL" id="SIN35708.1"/>
    </source>
</evidence>
<gene>
    <name evidence="6" type="ORF">SAMN04489832_5851</name>
</gene>
<dbReference type="STRING" id="709881.SAMN04489832_5851"/>
<evidence type="ECO:0000256" key="4">
    <source>
        <dbReference type="ARBA" id="ARBA00022840"/>
    </source>
</evidence>
<dbReference type="Pfam" id="PF13087">
    <property type="entry name" value="AAA_12"/>
    <property type="match status" value="1"/>
</dbReference>
<organism evidence="6 7">
    <name type="scientific">Micromonospora cremea</name>
    <dbReference type="NCBI Taxonomy" id="709881"/>
    <lineage>
        <taxon>Bacteria</taxon>
        <taxon>Bacillati</taxon>
        <taxon>Actinomycetota</taxon>
        <taxon>Actinomycetes</taxon>
        <taxon>Micromonosporales</taxon>
        <taxon>Micromonosporaceae</taxon>
        <taxon>Micromonospora</taxon>
    </lineage>
</organism>
<dbReference type="GO" id="GO:0005524">
    <property type="term" value="F:ATP binding"/>
    <property type="evidence" value="ECO:0007669"/>
    <property type="project" value="UniProtKB-KW"/>
</dbReference>
<keyword evidence="4" id="KW-0067">ATP-binding</keyword>
<keyword evidence="1" id="KW-0547">Nucleotide-binding</keyword>
<keyword evidence="3" id="KW-0347">Helicase</keyword>
<dbReference type="PANTHER" id="PTHR43788">
    <property type="entry name" value="DNA2/NAM7 HELICASE FAMILY MEMBER"/>
    <property type="match status" value="1"/>
</dbReference>
<reference evidence="7" key="1">
    <citation type="submission" date="2016-12" db="EMBL/GenBank/DDBJ databases">
        <authorList>
            <person name="Varghese N."/>
            <person name="Submissions S."/>
        </authorList>
    </citation>
    <scope>NUCLEOTIDE SEQUENCE [LARGE SCALE GENOMIC DNA]</scope>
    <source>
        <strain evidence="7">DSM 45599</strain>
    </source>
</reference>